<dbReference type="Proteomes" id="UP000241158">
    <property type="component" value="Unassembled WGS sequence"/>
</dbReference>
<dbReference type="SUPFAM" id="SSF51735">
    <property type="entry name" value="NAD(P)-binding Rossmann-fold domains"/>
    <property type="match status" value="1"/>
</dbReference>
<accession>A0A2P7AVY6</accession>
<dbReference type="Gene3D" id="3.40.50.720">
    <property type="entry name" value="NAD(P)-binding Rossmann-like Domain"/>
    <property type="match status" value="1"/>
</dbReference>
<name>A0A2P7AVY6_9HYPH</name>
<dbReference type="InterPro" id="IPR036291">
    <property type="entry name" value="NAD(P)-bd_dom_sf"/>
</dbReference>
<feature type="domain" description="NAD(P)-binding" evidence="1">
    <location>
        <begin position="12"/>
        <end position="311"/>
    </location>
</feature>
<organism evidence="2 3">
    <name type="scientific">Phyllobacterium endophyticum</name>
    <dbReference type="NCBI Taxonomy" id="1149773"/>
    <lineage>
        <taxon>Bacteria</taxon>
        <taxon>Pseudomonadati</taxon>
        <taxon>Pseudomonadota</taxon>
        <taxon>Alphaproteobacteria</taxon>
        <taxon>Hyphomicrobiales</taxon>
        <taxon>Phyllobacteriaceae</taxon>
        <taxon>Phyllobacterium</taxon>
    </lineage>
</organism>
<dbReference type="PROSITE" id="PS00061">
    <property type="entry name" value="ADH_SHORT"/>
    <property type="match status" value="1"/>
</dbReference>
<protein>
    <submittedName>
        <fullName evidence="2">Epimerase</fullName>
    </submittedName>
</protein>
<dbReference type="Gene3D" id="3.90.25.10">
    <property type="entry name" value="UDP-galactose 4-epimerase, domain 1"/>
    <property type="match status" value="1"/>
</dbReference>
<dbReference type="PANTHER" id="PTHR43000">
    <property type="entry name" value="DTDP-D-GLUCOSE 4,6-DEHYDRATASE-RELATED"/>
    <property type="match status" value="1"/>
</dbReference>
<evidence type="ECO:0000313" key="2">
    <source>
        <dbReference type="EMBL" id="PSH58385.1"/>
    </source>
</evidence>
<keyword evidence="3" id="KW-1185">Reference proteome</keyword>
<evidence type="ECO:0000259" key="1">
    <source>
        <dbReference type="Pfam" id="PF16363"/>
    </source>
</evidence>
<reference evidence="3" key="1">
    <citation type="submission" date="2017-11" db="EMBL/GenBank/DDBJ databases">
        <authorList>
            <person name="Kuznetsova I."/>
            <person name="Sazanova A."/>
            <person name="Chirak E."/>
            <person name="Safronova V."/>
            <person name="Willems A."/>
        </authorList>
    </citation>
    <scope>NUCLEOTIDE SEQUENCE [LARGE SCALE GENOMIC DNA]</scope>
    <source>
        <strain evidence="3">PEPV15</strain>
    </source>
</reference>
<dbReference type="AlphaFoldDB" id="A0A2P7AVY6"/>
<evidence type="ECO:0000313" key="3">
    <source>
        <dbReference type="Proteomes" id="UP000241158"/>
    </source>
</evidence>
<dbReference type="OrthoDB" id="5295702at2"/>
<dbReference type="EMBL" id="PGGN01000002">
    <property type="protein sequence ID" value="PSH58385.1"/>
    <property type="molecule type" value="Genomic_DNA"/>
</dbReference>
<sequence length="323" mass="35563">MTLDTSFEHRILITGANGFVGYWLQEEFKTRQREHDITIFPVGYSTTEGRTLDVREYDDIVDVVHECRPTSIIHLAAMAAPTEAHKIPRVAWDINVTGTMNMAYATMEAAPAAKFIFVSSSETYGASFNEFMGEPVGENVVLKPMNAYGASKAAADVLVGQLAHDGLNTIRFRPFNHTGPGQTDAYVVAAFAKQLAEISIGLRPPVMSVGNLLAHRDFLDVRDVVRAYADSALLDFPSTRGQVFNLASGRTLQIQDILDTLIRLSGQKIDVQVDPQRLRPSAVASASGNATAVYRAMGWKPEISFEKTLADVFEYWKARVTDS</sequence>
<proteinExistence type="predicted"/>
<dbReference type="Pfam" id="PF16363">
    <property type="entry name" value="GDP_Man_Dehyd"/>
    <property type="match status" value="1"/>
</dbReference>
<dbReference type="InterPro" id="IPR016040">
    <property type="entry name" value="NAD(P)-bd_dom"/>
</dbReference>
<dbReference type="RefSeq" id="WP_106716827.1">
    <property type="nucleotide sequence ID" value="NZ_JACHXT010000001.1"/>
</dbReference>
<gene>
    <name evidence="2" type="ORF">CU100_12325</name>
</gene>
<dbReference type="InterPro" id="IPR020904">
    <property type="entry name" value="Sc_DH/Rdtase_CS"/>
</dbReference>
<comment type="caution">
    <text evidence="2">The sequence shown here is derived from an EMBL/GenBank/DDBJ whole genome shotgun (WGS) entry which is preliminary data.</text>
</comment>